<feature type="domain" description="RNase III" evidence="10">
    <location>
        <begin position="755"/>
        <end position="885"/>
    </location>
</feature>
<feature type="compositionally biased region" description="Polar residues" evidence="8">
    <location>
        <begin position="1030"/>
        <end position="1041"/>
    </location>
</feature>
<keyword evidence="12" id="KW-1185">Reference proteome</keyword>
<dbReference type="STRING" id="947166.A0A1D1VBH5"/>
<feature type="compositionally biased region" description="Acidic residues" evidence="8">
    <location>
        <begin position="124"/>
        <end position="138"/>
    </location>
</feature>
<dbReference type="SUPFAM" id="SSF54768">
    <property type="entry name" value="dsRNA-binding domain-like"/>
    <property type="match status" value="1"/>
</dbReference>
<evidence type="ECO:0000313" key="12">
    <source>
        <dbReference type="Proteomes" id="UP000186922"/>
    </source>
</evidence>
<organism evidence="11 12">
    <name type="scientific">Ramazzottius varieornatus</name>
    <name type="common">Water bear</name>
    <name type="synonym">Tardigrade</name>
    <dbReference type="NCBI Taxonomy" id="947166"/>
    <lineage>
        <taxon>Eukaryota</taxon>
        <taxon>Metazoa</taxon>
        <taxon>Ecdysozoa</taxon>
        <taxon>Tardigrada</taxon>
        <taxon>Eutardigrada</taxon>
        <taxon>Parachela</taxon>
        <taxon>Hypsibioidea</taxon>
        <taxon>Ramazzottiidae</taxon>
        <taxon>Ramazzottius</taxon>
    </lineage>
</organism>
<dbReference type="GO" id="GO:0004525">
    <property type="term" value="F:ribonuclease III activity"/>
    <property type="evidence" value="ECO:0007669"/>
    <property type="project" value="InterPro"/>
</dbReference>
<evidence type="ECO:0000259" key="9">
    <source>
        <dbReference type="PROSITE" id="PS50137"/>
    </source>
</evidence>
<dbReference type="AlphaFoldDB" id="A0A1D1VBH5"/>
<dbReference type="InterPro" id="IPR044442">
    <property type="entry name" value="RNAse_III_DSRM__animal"/>
</dbReference>
<comment type="similarity">
    <text evidence="1">Belongs to the ribonuclease III family.</text>
</comment>
<evidence type="ECO:0000256" key="7">
    <source>
        <dbReference type="SAM" id="Coils"/>
    </source>
</evidence>
<evidence type="ECO:0000256" key="6">
    <source>
        <dbReference type="PROSITE-ProRule" id="PRU00266"/>
    </source>
</evidence>
<dbReference type="PROSITE" id="PS00517">
    <property type="entry name" value="RNASE_3_1"/>
    <property type="match status" value="1"/>
</dbReference>
<keyword evidence="5 6" id="KW-0694">RNA-binding</keyword>
<feature type="region of interest" description="Disordered" evidence="8">
    <location>
        <begin position="121"/>
        <end position="157"/>
    </location>
</feature>
<dbReference type="SMART" id="SM00358">
    <property type="entry name" value="DSRM"/>
    <property type="match status" value="1"/>
</dbReference>
<keyword evidence="4" id="KW-0378">Hydrolase</keyword>
<accession>A0A1D1VBH5</accession>
<evidence type="ECO:0008006" key="13">
    <source>
        <dbReference type="Google" id="ProtNLM"/>
    </source>
</evidence>
<feature type="compositionally biased region" description="Polar residues" evidence="8">
    <location>
        <begin position="1067"/>
        <end position="1076"/>
    </location>
</feature>
<dbReference type="PANTHER" id="PTHR11207:SF0">
    <property type="entry name" value="RIBONUCLEASE 3"/>
    <property type="match status" value="1"/>
</dbReference>
<keyword evidence="2" id="KW-0540">Nuclease</keyword>
<feature type="region of interest" description="Disordered" evidence="8">
    <location>
        <begin position="1"/>
        <end position="58"/>
    </location>
</feature>
<dbReference type="EMBL" id="BDGG01000005">
    <property type="protein sequence ID" value="GAU98984.1"/>
    <property type="molecule type" value="Genomic_DNA"/>
</dbReference>
<feature type="region of interest" description="Disordered" evidence="8">
    <location>
        <begin position="1007"/>
        <end position="1084"/>
    </location>
</feature>
<dbReference type="PROSITE" id="PS50137">
    <property type="entry name" value="DS_RBD"/>
    <property type="match status" value="1"/>
</dbReference>
<protein>
    <recommendedName>
        <fullName evidence="13">Drosha</fullName>
    </recommendedName>
</protein>
<evidence type="ECO:0000259" key="10">
    <source>
        <dbReference type="PROSITE" id="PS50142"/>
    </source>
</evidence>
<keyword evidence="3" id="KW-0255">Endonuclease</keyword>
<evidence type="ECO:0000256" key="1">
    <source>
        <dbReference type="ARBA" id="ARBA00010183"/>
    </source>
</evidence>
<feature type="domain" description="RNase III" evidence="10">
    <location>
        <begin position="521"/>
        <end position="699"/>
    </location>
</feature>
<reference evidence="11 12" key="1">
    <citation type="journal article" date="2016" name="Nat. Commun.">
        <title>Extremotolerant tardigrade genome and improved radiotolerance of human cultured cells by tardigrade-unique protein.</title>
        <authorList>
            <person name="Hashimoto T."/>
            <person name="Horikawa D.D."/>
            <person name="Saito Y."/>
            <person name="Kuwahara H."/>
            <person name="Kozuka-Hata H."/>
            <person name="Shin-I T."/>
            <person name="Minakuchi Y."/>
            <person name="Ohishi K."/>
            <person name="Motoyama A."/>
            <person name="Aizu T."/>
            <person name="Enomoto A."/>
            <person name="Kondo K."/>
            <person name="Tanaka S."/>
            <person name="Hara Y."/>
            <person name="Koshikawa S."/>
            <person name="Sagara H."/>
            <person name="Miura T."/>
            <person name="Yokobori S."/>
            <person name="Miyagawa K."/>
            <person name="Suzuki Y."/>
            <person name="Kubo T."/>
            <person name="Oyama M."/>
            <person name="Kohara Y."/>
            <person name="Fujiyama A."/>
            <person name="Arakawa K."/>
            <person name="Katayama T."/>
            <person name="Toyoda A."/>
            <person name="Kunieda T."/>
        </authorList>
    </citation>
    <scope>NUCLEOTIDE SEQUENCE [LARGE SCALE GENOMIC DNA]</scope>
    <source>
        <strain evidence="11 12">YOKOZUNA-1</strain>
    </source>
</reference>
<dbReference type="InterPro" id="IPR058938">
    <property type="entry name" value="Helical_CED_Drosha"/>
</dbReference>
<dbReference type="SMART" id="SM00535">
    <property type="entry name" value="RIBOc"/>
    <property type="match status" value="2"/>
</dbReference>
<dbReference type="Pfam" id="PF00035">
    <property type="entry name" value="dsrm"/>
    <property type="match status" value="1"/>
</dbReference>
<dbReference type="Pfam" id="PF00636">
    <property type="entry name" value="Ribonuclease_3"/>
    <property type="match status" value="2"/>
</dbReference>
<dbReference type="InterPro" id="IPR036389">
    <property type="entry name" value="RNase_III_sf"/>
</dbReference>
<name>A0A1D1VBH5_RAMVA</name>
<sequence length="1084" mass="123363">MDSGRNSARAYNGQDHHRQRDNNRGLRNAPAEEMHRSRPSLSSSGAAVPFTSRPDAERVSRFRGDVKSIHFAPSNSNAPHPYRFLPAHEFYERKDSSVFATAKLITLHDVFRKRVIDVVSASAEESDDDNDSDEEDDETGHRKGQNSPSRKERDMSSALDNDIMFNERNQMNDGKACRCNKVLRAYGTKHGHLVGDDQQKFTCNRQSNNKERLFCYVMHLEPLTNFGAAVPTKISYEGLSFSFHGFCLLSHQKLSKYPSAQATRFNESYTMTLEEVPLPTNFVIEDLILFRKYFFSNILELKDWRVKAESLKKDASICDVFHFFPLFARSIDGHLDIAPMSAVLQHFLMEFKLLFSDEDVELLNCLENARFEEQVKKLRGYIAVFPGKHPGALRLDQIDKDSRDVKSKDPRDREFPALVHFATRSLNNTDQNLQRAQKNLDKWQNVMDLKPKGTVSAEDKMKLRKLEDTVQELQVKGNVRRDVTVVLTSRGVYNSGMRSDIAQWGLLVPWVAFHFRFHISLDILEKKLEYSFNDRSLLELALTHPSYRTNFGVNPDHVRNSQANLGWRKASYRQSNVIPKSGMKTLIYTMAQLGADEEMASTIMNYERLEFLGDAVLEFLTSLRLFLMFPDFQEGSLATFRATLVQNNHLAVLAETYSLSHFLLIGHGRELKARKRITDKQAAANCFEAICGAIYLDGGIKYVDELICRVFSARLFQGDEHLSNIWKYPPAHVSTRMYPDGDRHLIEKHDLLQRVVGFEQITGIQFRHIRLLANAFSSRQVHENPITIGNNQRLEFFGDTVLQLIVSDYLFKHFPTHHEGHLSLLRSSLVNNETQALVCGQLGMMNYYIHEKTLNIKDGDIPLVKQKDKADLVEAYLGALYLDKGLTICEGFCRVFFFPKLTDFIGNQTWSDPKSRLQQSCLTLKSADGISPGLPEYRVIDKTGPSNNRIYEVAVYFNGERLATGAGPNTKQAEKVAAEAALKNPMFLSEYERQQSFARRAVTAQKYARRDTSNVPSDHASQRIAAPSGSEASTSSFQLPRNGQPPAANQLPRPHPPPRRQSRWSGAGSSSLTKLNDNNKRPHW</sequence>
<feature type="coiled-coil region" evidence="7">
    <location>
        <begin position="419"/>
        <end position="476"/>
    </location>
</feature>
<evidence type="ECO:0000256" key="3">
    <source>
        <dbReference type="ARBA" id="ARBA00022759"/>
    </source>
</evidence>
<dbReference type="Proteomes" id="UP000186922">
    <property type="component" value="Unassembled WGS sequence"/>
</dbReference>
<dbReference type="Pfam" id="PF26050">
    <property type="entry name" value="Helical_CED_Drosha"/>
    <property type="match status" value="1"/>
</dbReference>
<evidence type="ECO:0000256" key="4">
    <source>
        <dbReference type="ARBA" id="ARBA00022801"/>
    </source>
</evidence>
<dbReference type="InterPro" id="IPR000999">
    <property type="entry name" value="RNase_III_dom"/>
</dbReference>
<feature type="compositionally biased region" description="Basic and acidic residues" evidence="8">
    <location>
        <begin position="14"/>
        <end position="36"/>
    </location>
</feature>
<dbReference type="InterPro" id="IPR011907">
    <property type="entry name" value="RNase_III"/>
</dbReference>
<evidence type="ECO:0000313" key="11">
    <source>
        <dbReference type="EMBL" id="GAU98984.1"/>
    </source>
</evidence>
<dbReference type="HAMAP" id="MF_00104">
    <property type="entry name" value="RNase_III"/>
    <property type="match status" value="1"/>
</dbReference>
<dbReference type="GO" id="GO:0070877">
    <property type="term" value="C:microprocessor complex"/>
    <property type="evidence" value="ECO:0007669"/>
    <property type="project" value="TreeGrafter"/>
</dbReference>
<evidence type="ECO:0000256" key="8">
    <source>
        <dbReference type="SAM" id="MobiDB-lite"/>
    </source>
</evidence>
<dbReference type="InterPro" id="IPR014720">
    <property type="entry name" value="dsRBD_dom"/>
</dbReference>
<gene>
    <name evidence="11" type="primary">RvY_10050</name>
    <name evidence="11" type="synonym">RvY_10050.1</name>
    <name evidence="11" type="ORF">RvY_10050-1</name>
</gene>
<comment type="caution">
    <text evidence="11">The sequence shown here is derived from an EMBL/GenBank/DDBJ whole genome shotgun (WGS) entry which is preliminary data.</text>
</comment>
<dbReference type="Gene3D" id="3.30.160.20">
    <property type="match status" value="1"/>
</dbReference>
<dbReference type="PROSITE" id="PS50142">
    <property type="entry name" value="RNASE_3_2"/>
    <property type="match status" value="2"/>
</dbReference>
<dbReference type="GO" id="GO:0006364">
    <property type="term" value="P:rRNA processing"/>
    <property type="evidence" value="ECO:0007669"/>
    <property type="project" value="InterPro"/>
</dbReference>
<evidence type="ECO:0000256" key="2">
    <source>
        <dbReference type="ARBA" id="ARBA00022722"/>
    </source>
</evidence>
<dbReference type="OrthoDB" id="67027at2759"/>
<dbReference type="GO" id="GO:0031053">
    <property type="term" value="P:primary miRNA processing"/>
    <property type="evidence" value="ECO:0007669"/>
    <property type="project" value="TreeGrafter"/>
</dbReference>
<dbReference type="GO" id="GO:0031054">
    <property type="term" value="P:pre-miRNA processing"/>
    <property type="evidence" value="ECO:0007669"/>
    <property type="project" value="InterPro"/>
</dbReference>
<dbReference type="CDD" id="cd19877">
    <property type="entry name" value="DSRM_RNAse_III_meta_like"/>
    <property type="match status" value="1"/>
</dbReference>
<proteinExistence type="inferred from homology"/>
<dbReference type="CDD" id="cd00593">
    <property type="entry name" value="RIBOc"/>
    <property type="match status" value="2"/>
</dbReference>
<dbReference type="GO" id="GO:0003723">
    <property type="term" value="F:RNA binding"/>
    <property type="evidence" value="ECO:0007669"/>
    <property type="project" value="UniProtKB-UniRule"/>
</dbReference>
<keyword evidence="7" id="KW-0175">Coiled coil</keyword>
<dbReference type="PANTHER" id="PTHR11207">
    <property type="entry name" value="RIBONUCLEASE III"/>
    <property type="match status" value="1"/>
</dbReference>
<dbReference type="SUPFAM" id="SSF69065">
    <property type="entry name" value="RNase III domain-like"/>
    <property type="match status" value="2"/>
</dbReference>
<dbReference type="Gene3D" id="1.10.1520.10">
    <property type="entry name" value="Ribonuclease III domain"/>
    <property type="match status" value="2"/>
</dbReference>
<feature type="domain" description="DRBM" evidence="9">
    <location>
        <begin position="912"/>
        <end position="987"/>
    </location>
</feature>
<evidence type="ECO:0000256" key="5">
    <source>
        <dbReference type="ARBA" id="ARBA00022884"/>
    </source>
</evidence>